<dbReference type="Pfam" id="PF00155">
    <property type="entry name" value="Aminotran_1_2"/>
    <property type="match status" value="1"/>
</dbReference>
<dbReference type="InterPro" id="IPR015421">
    <property type="entry name" value="PyrdxlP-dep_Trfase_major"/>
</dbReference>
<dbReference type="PANTHER" id="PTHR11879:SF55">
    <property type="entry name" value="GLUTAMATE OXALOACETATE TRANSAMINASE 1, ISOFORM B"/>
    <property type="match status" value="1"/>
</dbReference>
<dbReference type="PANTHER" id="PTHR11879">
    <property type="entry name" value="ASPARTATE AMINOTRANSFERASE"/>
    <property type="match status" value="1"/>
</dbReference>
<evidence type="ECO:0000259" key="8">
    <source>
        <dbReference type="Pfam" id="PF00155"/>
    </source>
</evidence>
<keyword evidence="10" id="KW-1185">Reference proteome</keyword>
<dbReference type="Proteomes" id="UP000827549">
    <property type="component" value="Chromosome 3"/>
</dbReference>
<dbReference type="Gene3D" id="3.40.640.10">
    <property type="entry name" value="Type I PLP-dependent aspartate aminotransferase-like (Major domain)"/>
    <property type="match status" value="1"/>
</dbReference>
<gene>
    <name evidence="9" type="primary">SPBC725.01</name>
    <name evidence="9" type="ORF">LOC62_03G003564</name>
</gene>
<keyword evidence="5 7" id="KW-0808">Transferase</keyword>
<dbReference type="FunFam" id="3.40.640.10:FF:000066">
    <property type="entry name" value="Aspartate aminotransferase"/>
    <property type="match status" value="1"/>
</dbReference>
<keyword evidence="4 7" id="KW-0032">Aminotransferase</keyword>
<accession>A0AAF1BGP7</accession>
<evidence type="ECO:0000256" key="1">
    <source>
        <dbReference type="ARBA" id="ARBA00001933"/>
    </source>
</evidence>
<dbReference type="GO" id="GO:0006520">
    <property type="term" value="P:amino acid metabolic process"/>
    <property type="evidence" value="ECO:0007669"/>
    <property type="project" value="InterPro"/>
</dbReference>
<evidence type="ECO:0000313" key="10">
    <source>
        <dbReference type="Proteomes" id="UP000827549"/>
    </source>
</evidence>
<dbReference type="CDD" id="cd00609">
    <property type="entry name" value="AAT_like"/>
    <property type="match status" value="1"/>
</dbReference>
<comment type="catalytic activity">
    <reaction evidence="7">
        <text>L-aspartate + 2-oxoglutarate = oxaloacetate + L-glutamate</text>
        <dbReference type="Rhea" id="RHEA:21824"/>
        <dbReference type="ChEBI" id="CHEBI:16452"/>
        <dbReference type="ChEBI" id="CHEBI:16810"/>
        <dbReference type="ChEBI" id="CHEBI:29985"/>
        <dbReference type="ChEBI" id="CHEBI:29991"/>
        <dbReference type="EC" id="2.6.1.1"/>
    </reaction>
</comment>
<evidence type="ECO:0000256" key="5">
    <source>
        <dbReference type="ARBA" id="ARBA00022679"/>
    </source>
</evidence>
<dbReference type="RefSeq" id="XP_062626083.1">
    <property type="nucleotide sequence ID" value="XM_062770099.1"/>
</dbReference>
<evidence type="ECO:0000256" key="3">
    <source>
        <dbReference type="ARBA" id="ARBA00011738"/>
    </source>
</evidence>
<dbReference type="AlphaFoldDB" id="A0AAF1BGP7"/>
<protein>
    <recommendedName>
        <fullName evidence="7">Aspartate aminotransferase</fullName>
        <ecNumber evidence="7">2.6.1.1</ecNumber>
    </recommendedName>
</protein>
<dbReference type="Gene3D" id="3.90.1150.10">
    <property type="entry name" value="Aspartate Aminotransferase, domain 1"/>
    <property type="match status" value="1"/>
</dbReference>
<evidence type="ECO:0000256" key="4">
    <source>
        <dbReference type="ARBA" id="ARBA00022576"/>
    </source>
</evidence>
<comment type="subunit">
    <text evidence="3 7">Homodimer.</text>
</comment>
<comment type="similarity">
    <text evidence="2">Belongs to the class-I pyridoxal-phosphate-dependent aminotransferase family.</text>
</comment>
<dbReference type="PROSITE" id="PS00105">
    <property type="entry name" value="AA_TRANSFER_CLASS_1"/>
    <property type="match status" value="1"/>
</dbReference>
<dbReference type="InterPro" id="IPR015422">
    <property type="entry name" value="PyrdxlP-dep_Trfase_small"/>
</dbReference>
<evidence type="ECO:0000313" key="9">
    <source>
        <dbReference type="EMBL" id="WOO80051.1"/>
    </source>
</evidence>
<dbReference type="NCBIfam" id="NF006719">
    <property type="entry name" value="PRK09257.1"/>
    <property type="match status" value="1"/>
</dbReference>
<dbReference type="GO" id="GO:0030170">
    <property type="term" value="F:pyridoxal phosphate binding"/>
    <property type="evidence" value="ECO:0007669"/>
    <property type="project" value="InterPro"/>
</dbReference>
<dbReference type="GO" id="GO:0004069">
    <property type="term" value="F:L-aspartate:2-oxoglutarate aminotransferase activity"/>
    <property type="evidence" value="ECO:0007669"/>
    <property type="project" value="UniProtKB-EC"/>
</dbReference>
<evidence type="ECO:0000256" key="7">
    <source>
        <dbReference type="RuleBase" id="RU000480"/>
    </source>
</evidence>
<dbReference type="InterPro" id="IPR000796">
    <property type="entry name" value="Asp_trans"/>
</dbReference>
<sequence>MAAPSSPPVAFANTPEPIADAIFALTEAYNADPNPDKINLGQGAYKDNTGSPWILPSVRGAEAKLAQHPPGHEYLHRFGHAAFRRLSAEVAFGAGSRVLAEGRVASLQTISGSGAVHLAAAFLHTLYPNSLVYVPDPSWSNHRVMFEAAGFAVRDYAYYDPQARSIAFDALLADLRAAPAGSIVVLHACAHNPTGCDLTPAQWSDVASVLRDRGHIPVVDSAYQGFASGDLDADAHAIRLLLDELALPGVLCQSFSKSMGLYGERAGAIHVVVHGIAEPAAVVARIEGQIAWIARKEYTTPARYGAELVTAVLSDPGLYAQWREDLVTMSTRLRTMRAAIQANLRELRAPADDNWDHVTTQIGMFWFSGLSRPQALWLRRERHVYLAESGRVSLTGVNEGNVRRLCEAIRDAVEQVK</sequence>
<keyword evidence="6" id="KW-0663">Pyridoxal phosphate</keyword>
<dbReference type="SUPFAM" id="SSF53383">
    <property type="entry name" value="PLP-dependent transferases"/>
    <property type="match status" value="1"/>
</dbReference>
<dbReference type="InterPro" id="IPR015424">
    <property type="entry name" value="PyrdxlP-dep_Trfase"/>
</dbReference>
<evidence type="ECO:0000256" key="2">
    <source>
        <dbReference type="ARBA" id="ARBA00007441"/>
    </source>
</evidence>
<comment type="cofactor">
    <cofactor evidence="1">
        <name>pyridoxal 5'-phosphate</name>
        <dbReference type="ChEBI" id="CHEBI:597326"/>
    </cofactor>
</comment>
<dbReference type="EC" id="2.6.1.1" evidence="7"/>
<feature type="domain" description="Aminotransferase class I/classII large" evidence="8">
    <location>
        <begin position="36"/>
        <end position="409"/>
    </location>
</feature>
<dbReference type="InterPro" id="IPR004839">
    <property type="entry name" value="Aminotransferase_I/II_large"/>
</dbReference>
<comment type="miscellaneous">
    <text evidence="7">In eukaryotes there are cytoplasmic, mitochondrial and chloroplastic isozymes.</text>
</comment>
<dbReference type="GeneID" id="87806806"/>
<name>A0AAF1BGP7_9TREE</name>
<reference evidence="9" key="1">
    <citation type="submission" date="2023-10" db="EMBL/GenBank/DDBJ databases">
        <authorList>
            <person name="Noh H."/>
        </authorList>
    </citation>
    <scope>NUCLEOTIDE SEQUENCE</scope>
    <source>
        <strain evidence="9">DUCC4014</strain>
    </source>
</reference>
<dbReference type="PRINTS" id="PR00799">
    <property type="entry name" value="TRANSAMINASE"/>
</dbReference>
<evidence type="ECO:0000256" key="6">
    <source>
        <dbReference type="ARBA" id="ARBA00022898"/>
    </source>
</evidence>
<dbReference type="EMBL" id="CP086716">
    <property type="protein sequence ID" value="WOO80051.1"/>
    <property type="molecule type" value="Genomic_DNA"/>
</dbReference>
<organism evidence="9 10">
    <name type="scientific">Vanrija pseudolonga</name>
    <dbReference type="NCBI Taxonomy" id="143232"/>
    <lineage>
        <taxon>Eukaryota</taxon>
        <taxon>Fungi</taxon>
        <taxon>Dikarya</taxon>
        <taxon>Basidiomycota</taxon>
        <taxon>Agaricomycotina</taxon>
        <taxon>Tremellomycetes</taxon>
        <taxon>Trichosporonales</taxon>
        <taxon>Trichosporonaceae</taxon>
        <taxon>Vanrija</taxon>
    </lineage>
</organism>
<dbReference type="InterPro" id="IPR004838">
    <property type="entry name" value="NHTrfase_class1_PyrdxlP-BS"/>
</dbReference>
<proteinExistence type="inferred from homology"/>